<evidence type="ECO:0000313" key="10">
    <source>
        <dbReference type="Proteomes" id="UP000297861"/>
    </source>
</evidence>
<gene>
    <name evidence="9" type="ORF">E2605_10245</name>
</gene>
<dbReference type="PANTHER" id="PTHR30576">
    <property type="entry name" value="COLANIC BIOSYNTHESIS UDP-GLUCOSE LIPID CARRIER TRANSFERASE"/>
    <property type="match status" value="1"/>
</dbReference>
<dbReference type="Gene3D" id="3.40.50.720">
    <property type="entry name" value="NAD(P)-binding Rossmann-like Domain"/>
    <property type="match status" value="1"/>
</dbReference>
<evidence type="ECO:0000256" key="7">
    <source>
        <dbReference type="SAM" id="Phobius"/>
    </source>
</evidence>
<evidence type="ECO:0000256" key="3">
    <source>
        <dbReference type="ARBA" id="ARBA00022679"/>
    </source>
</evidence>
<dbReference type="InterPro" id="IPR017475">
    <property type="entry name" value="EPS_sugar_tfrase"/>
</dbReference>
<evidence type="ECO:0000256" key="6">
    <source>
        <dbReference type="ARBA" id="ARBA00023136"/>
    </source>
</evidence>
<comment type="caution">
    <text evidence="9">The sequence shown here is derived from an EMBL/GenBank/DDBJ whole genome shotgun (WGS) entry which is preliminary data.</text>
</comment>
<reference evidence="9 10" key="1">
    <citation type="submission" date="2019-03" db="EMBL/GenBank/DDBJ databases">
        <title>San Antonio Military Medical Center submission to MRSN (WRAIR), pending publication.</title>
        <authorList>
            <person name="Blyth D.M."/>
            <person name="Mccarthy S.L."/>
            <person name="Schall S.E."/>
            <person name="Stam J.A."/>
            <person name="Ong A.C."/>
            <person name="Mcgann P.T."/>
        </authorList>
    </citation>
    <scope>NUCLEOTIDE SEQUENCE [LARGE SCALE GENOMIC DNA]</scope>
    <source>
        <strain evidence="9 10">MRSN571793</strain>
    </source>
</reference>
<dbReference type="PANTHER" id="PTHR30576:SF0">
    <property type="entry name" value="UNDECAPRENYL-PHOSPHATE N-ACETYLGALACTOSAMINYL 1-PHOSPHATE TRANSFERASE-RELATED"/>
    <property type="match status" value="1"/>
</dbReference>
<dbReference type="GO" id="GO:0016020">
    <property type="term" value="C:membrane"/>
    <property type="evidence" value="ECO:0007669"/>
    <property type="project" value="UniProtKB-SubCell"/>
</dbReference>
<feature type="transmembrane region" description="Helical" evidence="7">
    <location>
        <begin position="57"/>
        <end position="77"/>
    </location>
</feature>
<dbReference type="Pfam" id="PF02397">
    <property type="entry name" value="Bac_transf"/>
    <property type="match status" value="1"/>
</dbReference>
<name>A0A4Y8L635_9BACT</name>
<comment type="similarity">
    <text evidence="2">Belongs to the bacterial sugar transferase family.</text>
</comment>
<keyword evidence="3 9" id="KW-0808">Transferase</keyword>
<dbReference type="EC" id="2.7.8.31" evidence="9"/>
<dbReference type="GO" id="GO:0089702">
    <property type="term" value="F:undecaprenyl-phosphate glucose phosphotransferase activity"/>
    <property type="evidence" value="ECO:0007669"/>
    <property type="project" value="UniProtKB-EC"/>
</dbReference>
<feature type="domain" description="Bacterial sugar transferase" evidence="8">
    <location>
        <begin position="275"/>
        <end position="459"/>
    </location>
</feature>
<sequence>MEILKKKDGLGYLIKWIIRLGDIITINLAIIVLGWLIPVSISNQPQLVETFLLINLVYFITANLIPLQFLQGHIVFFDKIIQKSLSFITLYYILLSAGLFLFRIGSLDFLNWILYYFGIAFIYLLWHIIVRSALKWNRRRGHNYKRIIIAGTGKGAIGIFNELKSSVYGYKILGQFGDNPITECKELGYLGRTSDIQQFCADNNVDEIYCSLPNNAETEIIQLVNFAERNMIRFFLIPDFYGYIKRKLVLHSLQSIPVIAIRPEPLQKIYNRILKRAFDIAFSLIVVITILPVVYIVFGLLIKLTSKGPILFRQQRTGLHGKVFTCYKFRTMVLNEEDNSQTTWRKDPRITAVGAFMRRTSIDELPQFINTLIGNMSVVGPRPHMIQQTDLYNQLIDRFMIRHLIKPGITGWAQISGYRGETRTIEQMESRFKKDVWYLENWSFALDIKIIAVTIYQLIRGDENAF</sequence>
<dbReference type="InterPro" id="IPR003362">
    <property type="entry name" value="Bact_transf"/>
</dbReference>
<dbReference type="Proteomes" id="UP000297861">
    <property type="component" value="Unassembled WGS sequence"/>
</dbReference>
<comment type="subcellular location">
    <subcellularLocation>
        <location evidence="1">Membrane</location>
        <topology evidence="1">Multi-pass membrane protein</topology>
    </subcellularLocation>
</comment>
<keyword evidence="10" id="KW-1185">Reference proteome</keyword>
<dbReference type="RefSeq" id="WP_134436389.1">
    <property type="nucleotide sequence ID" value="NZ_SOML01000005.1"/>
</dbReference>
<evidence type="ECO:0000256" key="5">
    <source>
        <dbReference type="ARBA" id="ARBA00022989"/>
    </source>
</evidence>
<evidence type="ECO:0000259" key="8">
    <source>
        <dbReference type="Pfam" id="PF02397"/>
    </source>
</evidence>
<dbReference type="InterPro" id="IPR017473">
    <property type="entry name" value="Undecaprenyl-P_gluc_Ptfrase"/>
</dbReference>
<feature type="transmembrane region" description="Helical" evidence="7">
    <location>
        <begin position="112"/>
        <end position="130"/>
    </location>
</feature>
<keyword evidence="6 7" id="KW-0472">Membrane</keyword>
<feature type="transmembrane region" description="Helical" evidence="7">
    <location>
        <begin position="89"/>
        <end position="106"/>
    </location>
</feature>
<feature type="transmembrane region" description="Helical" evidence="7">
    <location>
        <begin position="277"/>
        <end position="302"/>
    </location>
</feature>
<evidence type="ECO:0000256" key="1">
    <source>
        <dbReference type="ARBA" id="ARBA00004141"/>
    </source>
</evidence>
<evidence type="ECO:0000256" key="4">
    <source>
        <dbReference type="ARBA" id="ARBA00022692"/>
    </source>
</evidence>
<evidence type="ECO:0000313" key="9">
    <source>
        <dbReference type="EMBL" id="TFD96530.1"/>
    </source>
</evidence>
<feature type="transmembrane region" description="Helical" evidence="7">
    <location>
        <begin position="12"/>
        <end position="37"/>
    </location>
</feature>
<organism evidence="9 10">
    <name type="scientific">Dysgonomonas capnocytophagoides</name>
    <dbReference type="NCBI Taxonomy" id="45254"/>
    <lineage>
        <taxon>Bacteria</taxon>
        <taxon>Pseudomonadati</taxon>
        <taxon>Bacteroidota</taxon>
        <taxon>Bacteroidia</taxon>
        <taxon>Bacteroidales</taxon>
        <taxon>Dysgonomonadaceae</taxon>
        <taxon>Dysgonomonas</taxon>
    </lineage>
</organism>
<dbReference type="NCBIfam" id="TIGR03025">
    <property type="entry name" value="EPS_sugtrans"/>
    <property type="match status" value="1"/>
</dbReference>
<dbReference type="Pfam" id="PF13727">
    <property type="entry name" value="CoA_binding_3"/>
    <property type="match status" value="1"/>
</dbReference>
<dbReference type="STRING" id="1121485.GCA_000426485_03502"/>
<dbReference type="NCBIfam" id="TIGR03023">
    <property type="entry name" value="WcaJ_sugtrans"/>
    <property type="match status" value="1"/>
</dbReference>
<dbReference type="OrthoDB" id="9808602at2"/>
<keyword evidence="4 7" id="KW-0812">Transmembrane</keyword>
<dbReference type="AlphaFoldDB" id="A0A4Y8L635"/>
<keyword evidence="5 7" id="KW-1133">Transmembrane helix</keyword>
<evidence type="ECO:0000256" key="2">
    <source>
        <dbReference type="ARBA" id="ARBA00006464"/>
    </source>
</evidence>
<protein>
    <submittedName>
        <fullName evidence="9">Undecaprenyl-phosphate glucose phosphotransferase</fullName>
        <ecNumber evidence="9">2.7.8.31</ecNumber>
    </submittedName>
</protein>
<proteinExistence type="inferred from homology"/>
<dbReference type="EMBL" id="SOML01000005">
    <property type="protein sequence ID" value="TFD96530.1"/>
    <property type="molecule type" value="Genomic_DNA"/>
</dbReference>
<accession>A0A4Y8L635</accession>